<dbReference type="SMART" id="SM00871">
    <property type="entry name" value="AraC_E_bind"/>
    <property type="match status" value="1"/>
</dbReference>
<comment type="caution">
    <text evidence="5">The sequence shown here is derived from an EMBL/GenBank/DDBJ whole genome shotgun (WGS) entry which is preliminary data.</text>
</comment>
<dbReference type="InterPro" id="IPR020449">
    <property type="entry name" value="Tscrpt_reg_AraC-type_HTH"/>
</dbReference>
<dbReference type="PROSITE" id="PS01124">
    <property type="entry name" value="HTH_ARAC_FAMILY_2"/>
    <property type="match status" value="1"/>
</dbReference>
<dbReference type="PRINTS" id="PR00032">
    <property type="entry name" value="HTHARAC"/>
</dbReference>
<gene>
    <name evidence="5" type="ORF">GCM10007879_27110</name>
</gene>
<organism evidence="5 6">
    <name type="scientific">Maritalea porphyrae</name>
    <dbReference type="NCBI Taxonomy" id="880732"/>
    <lineage>
        <taxon>Bacteria</taxon>
        <taxon>Pseudomonadati</taxon>
        <taxon>Pseudomonadota</taxon>
        <taxon>Alphaproteobacteria</taxon>
        <taxon>Hyphomicrobiales</taxon>
        <taxon>Devosiaceae</taxon>
        <taxon>Maritalea</taxon>
    </lineage>
</organism>
<dbReference type="PANTHER" id="PTHR40055:SF1">
    <property type="entry name" value="TRANSCRIPTIONAL REGULATOR YGIV-RELATED"/>
    <property type="match status" value="1"/>
</dbReference>
<evidence type="ECO:0000256" key="1">
    <source>
        <dbReference type="ARBA" id="ARBA00023015"/>
    </source>
</evidence>
<dbReference type="SMART" id="SM00342">
    <property type="entry name" value="HTH_ARAC"/>
    <property type="match status" value="1"/>
</dbReference>
<name>A0ABQ5UTM7_9HYPH</name>
<sequence length="299" mass="33491">MLPLQDILGVLNKGFSQTEKQHTLVEMAKLSGWSRFHFHRQFKTVTGETPKQFELRLRVERAAVLLQSSTKQIVDIALETGFSSHEVFSRAFRRQFNISPRAYRAKYGQNDSTQYLKNAQIARSVGPCVGLFHLSTKHIGRQIMPTSDIENKDLAAQPIVFIQRQVPQTQLQALFAECFPKLYGHCMANGIEMAGQPIARYVAIGTGKWTVDCAIPIASAAQSEGEIEAGTLQAGPTAVATHQGEYDTLPESYAVIEEWVQQNGWKNNGPIWECYVTSPAEHPNPTDWKTDIFWPITKG</sequence>
<keyword evidence="2" id="KW-0238">DNA-binding</keyword>
<dbReference type="SUPFAM" id="SSF46689">
    <property type="entry name" value="Homeodomain-like"/>
    <property type="match status" value="2"/>
</dbReference>
<feature type="domain" description="HTH araC/xylS-type" evidence="4">
    <location>
        <begin position="5"/>
        <end position="106"/>
    </location>
</feature>
<dbReference type="Pfam" id="PF06445">
    <property type="entry name" value="GyrI-like"/>
    <property type="match status" value="1"/>
</dbReference>
<dbReference type="InterPro" id="IPR011256">
    <property type="entry name" value="Reg_factor_effector_dom_sf"/>
</dbReference>
<dbReference type="InterPro" id="IPR018062">
    <property type="entry name" value="HTH_AraC-typ_CS"/>
</dbReference>
<keyword evidence="6" id="KW-1185">Reference proteome</keyword>
<dbReference type="Proteomes" id="UP001161405">
    <property type="component" value="Unassembled WGS sequence"/>
</dbReference>
<protein>
    <recommendedName>
        <fullName evidence="4">HTH araC/xylS-type domain-containing protein</fullName>
    </recommendedName>
</protein>
<accession>A0ABQ5UTM7</accession>
<dbReference type="PROSITE" id="PS00041">
    <property type="entry name" value="HTH_ARAC_FAMILY_1"/>
    <property type="match status" value="1"/>
</dbReference>
<reference evidence="5" key="2">
    <citation type="submission" date="2023-01" db="EMBL/GenBank/DDBJ databases">
        <title>Draft genome sequence of Maritalea porphyrae strain NBRC 107169.</title>
        <authorList>
            <person name="Sun Q."/>
            <person name="Mori K."/>
        </authorList>
    </citation>
    <scope>NUCLEOTIDE SEQUENCE</scope>
    <source>
        <strain evidence="5">NBRC 107169</strain>
    </source>
</reference>
<evidence type="ECO:0000313" key="5">
    <source>
        <dbReference type="EMBL" id="GLQ18462.1"/>
    </source>
</evidence>
<keyword evidence="1" id="KW-0805">Transcription regulation</keyword>
<reference evidence="5" key="1">
    <citation type="journal article" date="2014" name="Int. J. Syst. Evol. Microbiol.">
        <title>Complete genome of a new Firmicutes species belonging to the dominant human colonic microbiota ('Ruminococcus bicirculans') reveals two chromosomes and a selective capacity to utilize plant glucans.</title>
        <authorList>
            <consortium name="NISC Comparative Sequencing Program"/>
            <person name="Wegmann U."/>
            <person name="Louis P."/>
            <person name="Goesmann A."/>
            <person name="Henrissat B."/>
            <person name="Duncan S.H."/>
            <person name="Flint H.J."/>
        </authorList>
    </citation>
    <scope>NUCLEOTIDE SEQUENCE</scope>
    <source>
        <strain evidence="5">NBRC 107169</strain>
    </source>
</reference>
<dbReference type="EMBL" id="BSNI01000002">
    <property type="protein sequence ID" value="GLQ18462.1"/>
    <property type="molecule type" value="Genomic_DNA"/>
</dbReference>
<dbReference type="InterPro" id="IPR029442">
    <property type="entry name" value="GyrI-like"/>
</dbReference>
<dbReference type="InterPro" id="IPR009057">
    <property type="entry name" value="Homeodomain-like_sf"/>
</dbReference>
<dbReference type="InterPro" id="IPR018060">
    <property type="entry name" value="HTH_AraC"/>
</dbReference>
<evidence type="ECO:0000256" key="3">
    <source>
        <dbReference type="ARBA" id="ARBA00023163"/>
    </source>
</evidence>
<dbReference type="InterPro" id="IPR050908">
    <property type="entry name" value="SmbC-like"/>
</dbReference>
<dbReference type="SUPFAM" id="SSF55136">
    <property type="entry name" value="Probable bacterial effector-binding domain"/>
    <property type="match status" value="1"/>
</dbReference>
<dbReference type="PANTHER" id="PTHR40055">
    <property type="entry name" value="TRANSCRIPTIONAL REGULATOR YGIV-RELATED"/>
    <property type="match status" value="1"/>
</dbReference>
<evidence type="ECO:0000259" key="4">
    <source>
        <dbReference type="PROSITE" id="PS01124"/>
    </source>
</evidence>
<dbReference type="RefSeq" id="WP_284365408.1">
    <property type="nucleotide sequence ID" value="NZ_BSNI01000002.1"/>
</dbReference>
<proteinExistence type="predicted"/>
<dbReference type="Pfam" id="PF12833">
    <property type="entry name" value="HTH_18"/>
    <property type="match status" value="1"/>
</dbReference>
<dbReference type="Gene3D" id="3.20.80.10">
    <property type="entry name" value="Regulatory factor, effector binding domain"/>
    <property type="match status" value="1"/>
</dbReference>
<dbReference type="InterPro" id="IPR010499">
    <property type="entry name" value="AraC_E-bd"/>
</dbReference>
<dbReference type="Gene3D" id="1.10.10.60">
    <property type="entry name" value="Homeodomain-like"/>
    <property type="match status" value="2"/>
</dbReference>
<evidence type="ECO:0000313" key="6">
    <source>
        <dbReference type="Proteomes" id="UP001161405"/>
    </source>
</evidence>
<keyword evidence="3" id="KW-0804">Transcription</keyword>
<evidence type="ECO:0000256" key="2">
    <source>
        <dbReference type="ARBA" id="ARBA00023125"/>
    </source>
</evidence>